<dbReference type="EMBL" id="CATQJL010000326">
    <property type="protein sequence ID" value="CAJ0610006.1"/>
    <property type="molecule type" value="Genomic_DNA"/>
</dbReference>
<dbReference type="SMART" id="SM00198">
    <property type="entry name" value="SCP"/>
    <property type="match status" value="1"/>
</dbReference>
<gene>
    <name evidence="2" type="ORF">CYNAS_LOCUS21989</name>
</gene>
<evidence type="ECO:0000313" key="3">
    <source>
        <dbReference type="Proteomes" id="UP001176961"/>
    </source>
</evidence>
<feature type="non-terminal residue" evidence="2">
    <location>
        <position position="137"/>
    </location>
</feature>
<comment type="caution">
    <text evidence="2">The sequence shown here is derived from an EMBL/GenBank/DDBJ whole genome shotgun (WGS) entry which is preliminary data.</text>
</comment>
<dbReference type="CDD" id="cd05380">
    <property type="entry name" value="CAP_euk"/>
    <property type="match status" value="1"/>
</dbReference>
<evidence type="ECO:0000259" key="1">
    <source>
        <dbReference type="SMART" id="SM00198"/>
    </source>
</evidence>
<dbReference type="SUPFAM" id="SSF55797">
    <property type="entry name" value="PR-1-like"/>
    <property type="match status" value="1"/>
</dbReference>
<proteinExistence type="predicted"/>
<dbReference type="InterPro" id="IPR035940">
    <property type="entry name" value="CAP_sf"/>
</dbReference>
<organism evidence="2 3">
    <name type="scientific">Cylicocyclus nassatus</name>
    <name type="common">Nematode worm</name>
    <dbReference type="NCBI Taxonomy" id="53992"/>
    <lineage>
        <taxon>Eukaryota</taxon>
        <taxon>Metazoa</taxon>
        <taxon>Ecdysozoa</taxon>
        <taxon>Nematoda</taxon>
        <taxon>Chromadorea</taxon>
        <taxon>Rhabditida</taxon>
        <taxon>Rhabditina</taxon>
        <taxon>Rhabditomorpha</taxon>
        <taxon>Strongyloidea</taxon>
        <taxon>Strongylidae</taxon>
        <taxon>Cylicocyclus</taxon>
    </lineage>
</organism>
<dbReference type="Proteomes" id="UP001176961">
    <property type="component" value="Unassembled WGS sequence"/>
</dbReference>
<dbReference type="AlphaFoldDB" id="A0AA36HFU1"/>
<reference evidence="2" key="1">
    <citation type="submission" date="2023-07" db="EMBL/GenBank/DDBJ databases">
        <authorList>
            <consortium name="CYATHOMIX"/>
        </authorList>
    </citation>
    <scope>NUCLEOTIDE SEQUENCE</scope>
    <source>
        <strain evidence="2">N/A</strain>
    </source>
</reference>
<dbReference type="Gene3D" id="3.40.33.10">
    <property type="entry name" value="CAP"/>
    <property type="match status" value="1"/>
</dbReference>
<accession>A0AA36HFU1</accession>
<protein>
    <recommendedName>
        <fullName evidence="1">SCP domain-containing protein</fullName>
    </recommendedName>
</protein>
<name>A0AA36HFU1_CYLNA</name>
<keyword evidence="3" id="KW-1185">Reference proteome</keyword>
<dbReference type="Pfam" id="PF00188">
    <property type="entry name" value="CAP"/>
    <property type="match status" value="1"/>
</dbReference>
<dbReference type="InterPro" id="IPR014044">
    <property type="entry name" value="CAP_dom"/>
</dbReference>
<evidence type="ECO:0000313" key="2">
    <source>
        <dbReference type="EMBL" id="CAJ0610006.1"/>
    </source>
</evidence>
<feature type="domain" description="SCP" evidence="1">
    <location>
        <begin position="1"/>
        <end position="102"/>
    </location>
</feature>
<sequence>ELSCELESGAIAYASTCPKAVSPKSQRKDIGEVYDRVSISSALTYKNAIRKAVTKWWKHVSQPIGDTQIIRANISKLGCSIVKCQLHYVVVCRYSPIANIAKQDDSRGDPCTECAKRNCTDPGLCSAKKTVVINIAL</sequence>